<dbReference type="Proteomes" id="UP000005622">
    <property type="component" value="Unassembled WGS sequence"/>
</dbReference>
<feature type="compositionally biased region" description="Basic and acidic residues" evidence="2">
    <location>
        <begin position="1"/>
        <end position="15"/>
    </location>
</feature>
<dbReference type="OrthoDB" id="2190207at2759"/>
<accession>H8Z8X5</accession>
<evidence type="ECO:0000256" key="2">
    <source>
        <dbReference type="SAM" id="MobiDB-lite"/>
    </source>
</evidence>
<reference evidence="4 5" key="3">
    <citation type="journal article" date="2014" name="Genome Announc.">
        <title>Genome Sequence of the Microsporidian Species Nematocida sp1 Strain ERTm6 (ATCC PRA-372).</title>
        <authorList>
            <person name="Bakowski M.A."/>
            <person name="Priest M."/>
            <person name="Young S."/>
            <person name="Cuomo C.A."/>
            <person name="Troemel E.R."/>
        </authorList>
    </citation>
    <scope>NUCLEOTIDE SEQUENCE [LARGE SCALE GENOMIC DNA]</scope>
    <source>
        <strain evidence="4 5">ERTm6</strain>
    </source>
</reference>
<keyword evidence="5" id="KW-1185">Reference proteome</keyword>
<feature type="region of interest" description="Disordered" evidence="2">
    <location>
        <begin position="1"/>
        <end position="22"/>
    </location>
</feature>
<proteinExistence type="predicted"/>
<sequence>MNAVNERKQEDDTKKNQKQFRFPGVKKHFTTVKGYTTEINQLKDTIESTKKRLNSRIEEFRKQTGQKELYDSRDQIQEKIAELQKEKKRMFDEVNIARNELRELSQTVGEEKKMMNMQSTADLKNKLMSIDNRIIEKPLNVKEERDISNEKNQIRKMLSMQDIFKEKDEKIKEMEDQKKKKEAVLSVKKQELEIQNKLLLEVKEKIDAVKKTVYPEDIKKMQASVASINAEVAVLSKKRTDEFEIIKKKSEEFDLKAAEIEVAKSRKDALIEQEKLISDLQEDKEKMEMNLHGNPAEKLKCVKSSLSKYNIPAKSGKSQLITLPLHLVSQLVMFRIAIPKTVADVEKTLQKIDTVVKAEEESFLSKKEQLSIDIAAIAEKIQKEKETHKKMPRPVFPRLLE</sequence>
<evidence type="ECO:0000313" key="5">
    <source>
        <dbReference type="Proteomes" id="UP000054524"/>
    </source>
</evidence>
<accession>A0A086J412</accession>
<feature type="coiled-coil region" evidence="1">
    <location>
        <begin position="32"/>
        <end position="114"/>
    </location>
</feature>
<keyword evidence="1" id="KW-0175">Coiled coil</keyword>
<evidence type="ECO:0000313" key="3">
    <source>
        <dbReference type="EMBL" id="EHY66406.1"/>
    </source>
</evidence>
<dbReference type="AlphaFoldDB" id="H8Z8X5"/>
<reference evidence="3" key="1">
    <citation type="submission" date="2011-03" db="EMBL/GenBank/DDBJ databases">
        <title>The Genome Sequence of Nematocida sp1 strain ERTm2.</title>
        <authorList>
            <consortium name="The Broad Institute Genome Sequencing Platform"/>
            <consortium name="The Broad Institute Genome Sequencing Center for Infectious Disease"/>
            <person name="Cuomo C."/>
            <person name="Troemel E."/>
            <person name="Young S.K."/>
            <person name="Zeng Q."/>
            <person name="Gargeya S."/>
            <person name="Fitzgerald M."/>
            <person name="Haas B."/>
            <person name="Abouelleil A."/>
            <person name="Alvarado L."/>
            <person name="Arachchi H.M."/>
            <person name="Berlin A."/>
            <person name="Brown A."/>
            <person name="Chapman S.B."/>
            <person name="Chen Z."/>
            <person name="Dunbar C."/>
            <person name="Freedman E."/>
            <person name="Gearin G."/>
            <person name="Gellesch M."/>
            <person name="Goldberg J."/>
            <person name="Griggs A."/>
            <person name="Gujja S."/>
            <person name="Heilman E.R."/>
            <person name="Heiman D."/>
            <person name="Howarth C."/>
            <person name="Larson L."/>
            <person name="Lui A."/>
            <person name="MacDonald P.J.P."/>
            <person name="Mehta T."/>
            <person name="Montmayeur A."/>
            <person name="Murphy C."/>
            <person name="Neiman D."/>
            <person name="Pearson M."/>
            <person name="Priest M."/>
            <person name="Roberts A."/>
            <person name="Saif S."/>
            <person name="Shea T."/>
            <person name="Shenoy N."/>
            <person name="Sisk P."/>
            <person name="Stolte C."/>
            <person name="Sykes S."/>
            <person name="White J."/>
            <person name="Yandava C."/>
            <person name="Wortman J."/>
            <person name="Nusbaum C."/>
            <person name="Birren B."/>
        </authorList>
    </citation>
    <scope>NUCLEOTIDE SEQUENCE</scope>
    <source>
        <strain evidence="3">ERTm2</strain>
    </source>
</reference>
<gene>
    <name evidence="3" type="ORF">NERG_00046</name>
    <name evidence="4" type="ORF">NESG_01036</name>
</gene>
<feature type="coiled-coil region" evidence="1">
    <location>
        <begin position="157"/>
        <end position="191"/>
    </location>
</feature>
<reference evidence="4" key="2">
    <citation type="submission" date="2012-10" db="EMBL/GenBank/DDBJ databases">
        <authorList>
            <consortium name="The Broad Institute Genome Sequencing Platform"/>
            <consortium name="The Broad Institute Genome Sequencing Center for Infectious Disease"/>
            <person name="Cuomo C."/>
            <person name="Troemel E."/>
            <person name="Walker B."/>
            <person name="Young S.K."/>
            <person name="Zeng Q."/>
            <person name="Gargeya S."/>
            <person name="Fitzgerald M."/>
            <person name="Haas B."/>
            <person name="Abouelleil A."/>
            <person name="Alvarado L."/>
            <person name="Arachchi H.M."/>
            <person name="Berlin A.M."/>
            <person name="Chapman S.B."/>
            <person name="Goldberg J."/>
            <person name="Griggs A."/>
            <person name="Gujja S."/>
            <person name="Hansen M."/>
            <person name="Howarth C."/>
            <person name="Imamovic A."/>
            <person name="Larimer J."/>
            <person name="McCowan C."/>
            <person name="Murphy C."/>
            <person name="Neiman D."/>
            <person name="Pearson M."/>
            <person name="Priest M."/>
            <person name="Roberts A."/>
            <person name="Saif S."/>
            <person name="Shea T."/>
            <person name="Sisk P."/>
            <person name="Sykes S."/>
            <person name="Wortman J."/>
            <person name="Nusbaum C."/>
            <person name="Birren B."/>
        </authorList>
    </citation>
    <scope>NUCLEOTIDE SEQUENCE</scope>
    <source>
        <strain evidence="4">ERTm6</strain>
    </source>
</reference>
<name>H8Z8X5_NEMA1</name>
<evidence type="ECO:0000313" key="4">
    <source>
        <dbReference type="EMBL" id="KFG26880.1"/>
    </source>
</evidence>
<evidence type="ECO:0000256" key="1">
    <source>
        <dbReference type="SAM" id="Coils"/>
    </source>
</evidence>
<organism evidence="3">
    <name type="scientific">Nematocida ausubeli (strain ATCC PRA-371 / ERTm2)</name>
    <name type="common">Nematode killer fungus</name>
    <dbReference type="NCBI Taxonomy" id="1913371"/>
    <lineage>
        <taxon>Eukaryota</taxon>
        <taxon>Fungi</taxon>
        <taxon>Fungi incertae sedis</taxon>
        <taxon>Microsporidia</taxon>
        <taxon>Nematocida</taxon>
    </lineage>
</organism>
<dbReference type="EMBL" id="JH604633">
    <property type="protein sequence ID" value="EHY66406.1"/>
    <property type="molecule type" value="Genomic_DNA"/>
</dbReference>
<dbReference type="Proteomes" id="UP000054524">
    <property type="component" value="Unassembled WGS sequence"/>
</dbReference>
<dbReference type="EMBL" id="AKIJ01000002">
    <property type="protein sequence ID" value="KFG26880.1"/>
    <property type="molecule type" value="Genomic_DNA"/>
</dbReference>
<dbReference type="STRING" id="944018.H8Z8X5"/>
<protein>
    <submittedName>
        <fullName evidence="3">Uncharacterized protein</fullName>
    </submittedName>
</protein>
<dbReference type="HOGENOM" id="CLU_687143_0_0_1"/>